<evidence type="ECO:0000256" key="2">
    <source>
        <dbReference type="ARBA" id="ARBA00022737"/>
    </source>
</evidence>
<dbReference type="GO" id="GO:0072380">
    <property type="term" value="C:TRC complex"/>
    <property type="evidence" value="ECO:0007669"/>
    <property type="project" value="TreeGrafter"/>
</dbReference>
<dbReference type="AlphaFoldDB" id="A0AAV6UTZ6"/>
<dbReference type="InterPro" id="IPR019734">
    <property type="entry name" value="TPR_rpt"/>
</dbReference>
<keyword evidence="3 4" id="KW-0802">TPR repeat</keyword>
<dbReference type="Gene3D" id="1.20.5.420">
    <property type="entry name" value="Immunoglobulin FC, subunit C"/>
    <property type="match status" value="1"/>
</dbReference>
<gene>
    <name evidence="8" type="ORF">JTE90_001195</name>
</gene>
<protein>
    <recommendedName>
        <fullName evidence="7">SGTA homodimerisation domain-containing protein</fullName>
    </recommendedName>
</protein>
<dbReference type="Proteomes" id="UP000827092">
    <property type="component" value="Unassembled WGS sequence"/>
</dbReference>
<dbReference type="EMBL" id="JAFNEN010000258">
    <property type="protein sequence ID" value="KAG8187821.1"/>
    <property type="molecule type" value="Genomic_DNA"/>
</dbReference>
<dbReference type="PANTHER" id="PTHR45831:SF2">
    <property type="entry name" value="LD24721P"/>
    <property type="match status" value="1"/>
</dbReference>
<dbReference type="SUPFAM" id="SSF48452">
    <property type="entry name" value="TPR-like"/>
    <property type="match status" value="1"/>
</dbReference>
<feature type="domain" description="SGTA homodimerisation" evidence="7">
    <location>
        <begin position="8"/>
        <end position="50"/>
    </location>
</feature>
<keyword evidence="5" id="KW-0175">Coiled coil</keyword>
<dbReference type="Pfam" id="PF16546">
    <property type="entry name" value="SGTA_dimer"/>
    <property type="match status" value="1"/>
</dbReference>
<dbReference type="PROSITE" id="PS50005">
    <property type="entry name" value="TPR"/>
    <property type="match status" value="2"/>
</dbReference>
<dbReference type="GO" id="GO:0016020">
    <property type="term" value="C:membrane"/>
    <property type="evidence" value="ECO:0007669"/>
    <property type="project" value="TreeGrafter"/>
</dbReference>
<feature type="compositionally biased region" description="Low complexity" evidence="6">
    <location>
        <begin position="305"/>
        <end position="318"/>
    </location>
</feature>
<evidence type="ECO:0000313" key="9">
    <source>
        <dbReference type="Proteomes" id="UP000827092"/>
    </source>
</evidence>
<dbReference type="Gene3D" id="1.25.40.10">
    <property type="entry name" value="Tetratricopeptide repeat domain"/>
    <property type="match status" value="1"/>
</dbReference>
<feature type="region of interest" description="Disordered" evidence="6">
    <location>
        <begin position="356"/>
        <end position="548"/>
    </location>
</feature>
<proteinExistence type="inferred from homology"/>
<dbReference type="SMART" id="SM00028">
    <property type="entry name" value="TPR"/>
    <property type="match status" value="3"/>
</dbReference>
<dbReference type="PANTHER" id="PTHR45831">
    <property type="entry name" value="LD24721P"/>
    <property type="match status" value="1"/>
</dbReference>
<evidence type="ECO:0000256" key="6">
    <source>
        <dbReference type="SAM" id="MobiDB-lite"/>
    </source>
</evidence>
<comment type="caution">
    <text evidence="8">The sequence shown here is derived from an EMBL/GenBank/DDBJ whole genome shotgun (WGS) entry which is preliminary data.</text>
</comment>
<evidence type="ECO:0000256" key="4">
    <source>
        <dbReference type="PROSITE-ProRule" id="PRU00339"/>
    </source>
</evidence>
<comment type="similarity">
    <text evidence="1">Belongs to the SGT family.</text>
</comment>
<feature type="region of interest" description="Disordered" evidence="6">
    <location>
        <begin position="220"/>
        <end position="256"/>
    </location>
</feature>
<dbReference type="InterPro" id="IPR047150">
    <property type="entry name" value="SGT"/>
</dbReference>
<evidence type="ECO:0000256" key="5">
    <source>
        <dbReference type="SAM" id="Coils"/>
    </source>
</evidence>
<accession>A0AAV6UTZ6</accession>
<feature type="compositionally biased region" description="Basic and acidic residues" evidence="6">
    <location>
        <begin position="383"/>
        <end position="393"/>
    </location>
</feature>
<keyword evidence="2" id="KW-0677">Repeat</keyword>
<reference evidence="8 9" key="1">
    <citation type="journal article" date="2022" name="Nat. Ecol. Evol.">
        <title>A masculinizing supergene underlies an exaggerated male reproductive morph in a spider.</title>
        <authorList>
            <person name="Hendrickx F."/>
            <person name="De Corte Z."/>
            <person name="Sonet G."/>
            <person name="Van Belleghem S.M."/>
            <person name="Kostlbacher S."/>
            <person name="Vangestel C."/>
        </authorList>
    </citation>
    <scope>NUCLEOTIDE SEQUENCE [LARGE SCALE GENOMIC DNA]</scope>
    <source>
        <strain evidence="8">W744_W776</strain>
    </source>
</reference>
<evidence type="ECO:0000256" key="3">
    <source>
        <dbReference type="ARBA" id="ARBA00022803"/>
    </source>
</evidence>
<evidence type="ECO:0000259" key="7">
    <source>
        <dbReference type="Pfam" id="PF16546"/>
    </source>
</evidence>
<sequence>MSEEDDTRRRLALSIVAFLRHELTSSDLSLEIRDNLEIAIESLKNAYELRGIHEIQRRSLLDMFIQVYNPVSVADRLRADALKVEANTKMANEQYEEAEQDYSKAIELDRFNSIFYCNRAGARIKLQKYYEATSDCRQALNLNPDYAKAYARMGQAYASLDRHRNAAHYFRQALELEPDNETYRNNLRAAEERVAEDPASLMGNLLNGILSSALGITGGGRSAPGRMNGPRQAQELDPDNETHRNNLRSDTEQIASEDPSSMMGTIVSGILSSVLAGGGSESGGFMIISEPHMEEENESGQVSNDSNTGGFSSSESSGDLENELLHLGILLGFPISPEADGQISDERCNSVEQTTNDVEAAQNVPDYTNEVPEKQNSTPQQSETKKPETEDGSKFVTGVETVPEISNTDESKDLITFNETPEIPSTLPQQSKTQKANNSNSSQTSDNAGNVQNNASSGNKLNDTKPSWSMSNKQTKHQDESQSHNSKSFKKGVTNFFKNFGKSTSNAEIDNNHEKSADTNENDLQNRSKETEQKIKESELPPKKKEEN</sequence>
<feature type="repeat" description="TPR" evidence="4">
    <location>
        <begin position="79"/>
        <end position="112"/>
    </location>
</feature>
<evidence type="ECO:0000256" key="1">
    <source>
        <dbReference type="ARBA" id="ARBA00008175"/>
    </source>
</evidence>
<feature type="repeat" description="TPR" evidence="4">
    <location>
        <begin position="147"/>
        <end position="180"/>
    </location>
</feature>
<feature type="compositionally biased region" description="Basic and acidic residues" evidence="6">
    <location>
        <begin position="510"/>
        <end position="548"/>
    </location>
</feature>
<feature type="region of interest" description="Disordered" evidence="6">
    <location>
        <begin position="294"/>
        <end position="318"/>
    </location>
</feature>
<dbReference type="InterPro" id="IPR011990">
    <property type="entry name" value="TPR-like_helical_dom_sf"/>
</dbReference>
<dbReference type="Pfam" id="PF00515">
    <property type="entry name" value="TPR_1"/>
    <property type="match status" value="1"/>
</dbReference>
<feature type="compositionally biased region" description="Polar residues" evidence="6">
    <location>
        <begin position="426"/>
        <end position="473"/>
    </location>
</feature>
<dbReference type="GO" id="GO:0006620">
    <property type="term" value="P:post-translational protein targeting to endoplasmic reticulum membrane"/>
    <property type="evidence" value="ECO:0007669"/>
    <property type="project" value="TreeGrafter"/>
</dbReference>
<feature type="compositionally biased region" description="Basic and acidic residues" evidence="6">
    <location>
        <begin position="240"/>
        <end position="251"/>
    </location>
</feature>
<dbReference type="GO" id="GO:0060090">
    <property type="term" value="F:molecular adaptor activity"/>
    <property type="evidence" value="ECO:0007669"/>
    <property type="project" value="TreeGrafter"/>
</dbReference>
<name>A0AAV6UTZ6_9ARAC</name>
<feature type="coiled-coil region" evidence="5">
    <location>
        <begin position="81"/>
        <end position="108"/>
    </location>
</feature>
<evidence type="ECO:0000313" key="8">
    <source>
        <dbReference type="EMBL" id="KAG8187821.1"/>
    </source>
</evidence>
<keyword evidence="9" id="KW-1185">Reference proteome</keyword>
<dbReference type="PROSITE" id="PS50293">
    <property type="entry name" value="TPR_REGION"/>
    <property type="match status" value="1"/>
</dbReference>
<dbReference type="Pfam" id="PF13181">
    <property type="entry name" value="TPR_8"/>
    <property type="match status" value="2"/>
</dbReference>
<dbReference type="InterPro" id="IPR032374">
    <property type="entry name" value="SGTA_dimer"/>
</dbReference>
<organism evidence="8 9">
    <name type="scientific">Oedothorax gibbosus</name>
    <dbReference type="NCBI Taxonomy" id="931172"/>
    <lineage>
        <taxon>Eukaryota</taxon>
        <taxon>Metazoa</taxon>
        <taxon>Ecdysozoa</taxon>
        <taxon>Arthropoda</taxon>
        <taxon>Chelicerata</taxon>
        <taxon>Arachnida</taxon>
        <taxon>Araneae</taxon>
        <taxon>Araneomorphae</taxon>
        <taxon>Entelegynae</taxon>
        <taxon>Araneoidea</taxon>
        <taxon>Linyphiidae</taxon>
        <taxon>Erigoninae</taxon>
        <taxon>Oedothorax</taxon>
    </lineage>
</organism>